<sequence length="265" mass="28703">MPVSQLTTTFSADQIGAAAHQLRQRRQIGQPAGLLADQYRPLLLADALAIQLQVATQYSAVIGWKCGLPSVDANGQLKIVLGPLYQNELQQGAVCALWPSSTSQARVEPEYAYPLLKDLLPGDNELSDADVFAAIGTPHLALELIQSRYQPDAGALYPDQLADGLFNQGLWLGPVLNGPEQASFALMLKQSDQTSVTHAARHPNDNPRAPLPWLVNFLRAQGVPLRAGQVLITGSFAGVLELPFGADIRWQFGDEPAFQLSFCPR</sequence>
<reference evidence="1 2" key="1">
    <citation type="submission" date="2024-09" db="EMBL/GenBank/DDBJ databases">
        <authorList>
            <person name="Sun Q."/>
            <person name="Mori K."/>
        </authorList>
    </citation>
    <scope>NUCLEOTIDE SEQUENCE [LARGE SCALE GENOMIC DNA]</scope>
    <source>
        <strain evidence="1 2">KCTC 23315</strain>
    </source>
</reference>
<dbReference type="PANTHER" id="PTHR30143:SF0">
    <property type="entry name" value="2-KETO-4-PENTENOATE HYDRATASE"/>
    <property type="match status" value="1"/>
</dbReference>
<dbReference type="InterPro" id="IPR050772">
    <property type="entry name" value="Hydratase-Decarb/MhpD_sf"/>
</dbReference>
<dbReference type="InterPro" id="IPR036663">
    <property type="entry name" value="Fumarylacetoacetase_C_sf"/>
</dbReference>
<dbReference type="RefSeq" id="WP_377249050.1">
    <property type="nucleotide sequence ID" value="NZ_JBHLXP010000011.1"/>
</dbReference>
<keyword evidence="2" id="KW-1185">Reference proteome</keyword>
<proteinExistence type="predicted"/>
<evidence type="ECO:0000313" key="2">
    <source>
        <dbReference type="Proteomes" id="UP001589813"/>
    </source>
</evidence>
<dbReference type="Gene3D" id="3.90.850.10">
    <property type="entry name" value="Fumarylacetoacetase-like, C-terminal domain"/>
    <property type="match status" value="1"/>
</dbReference>
<accession>A0ABV6BIU3</accession>
<dbReference type="PANTHER" id="PTHR30143">
    <property type="entry name" value="ACID HYDRATASE"/>
    <property type="match status" value="1"/>
</dbReference>
<dbReference type="SUPFAM" id="SSF56529">
    <property type="entry name" value="FAH"/>
    <property type="match status" value="1"/>
</dbReference>
<dbReference type="EMBL" id="JBHLXP010000011">
    <property type="protein sequence ID" value="MFC0050786.1"/>
    <property type="molecule type" value="Genomic_DNA"/>
</dbReference>
<protein>
    <recommendedName>
        <fullName evidence="3">Hydratase</fullName>
    </recommendedName>
</protein>
<dbReference type="Proteomes" id="UP001589813">
    <property type="component" value="Unassembled WGS sequence"/>
</dbReference>
<organism evidence="1 2">
    <name type="scientific">Rheinheimera tilapiae</name>
    <dbReference type="NCBI Taxonomy" id="875043"/>
    <lineage>
        <taxon>Bacteria</taxon>
        <taxon>Pseudomonadati</taxon>
        <taxon>Pseudomonadota</taxon>
        <taxon>Gammaproteobacteria</taxon>
        <taxon>Chromatiales</taxon>
        <taxon>Chromatiaceae</taxon>
        <taxon>Rheinheimera</taxon>
    </lineage>
</organism>
<evidence type="ECO:0008006" key="3">
    <source>
        <dbReference type="Google" id="ProtNLM"/>
    </source>
</evidence>
<evidence type="ECO:0000313" key="1">
    <source>
        <dbReference type="EMBL" id="MFC0050786.1"/>
    </source>
</evidence>
<name>A0ABV6BIU3_9GAMM</name>
<gene>
    <name evidence="1" type="ORF">ACFFJP_21085</name>
</gene>
<comment type="caution">
    <text evidence="1">The sequence shown here is derived from an EMBL/GenBank/DDBJ whole genome shotgun (WGS) entry which is preliminary data.</text>
</comment>